<protein>
    <recommendedName>
        <fullName evidence="5">HTH deoR-type domain-containing protein</fullName>
    </recommendedName>
</protein>
<keyword evidence="1" id="KW-0805">Transcription regulation</keyword>
<sequence>MLIAERRRRLLEQVHDRGYVSFRELADALDISESTVRRDLRSMVDEGLLAATRGGVGPIRPARPVAPLSAPRAPAGGPDADLAGGADDGHGAGGGVTDGGAKGRAGGGRLPAEHRADPVPDQREAIAAHAASLIVPGTAILLGPGRTTTALARRLGGIEQLTVVTNSVSVTQALIDLPQIDVVLVGGALRRSIGAVVGPITEQALQGLRGAQVFLSGEGVTAARGLTTPNVFAAATDQALMTAGRQVIVLADHTKVGHDTMCQTVPSDRIDVLVTDTAADPDTVRRLRAEGVDVRLV</sequence>
<proteinExistence type="predicted"/>
<dbReference type="PANTHER" id="PTHR30363">
    <property type="entry name" value="HTH-TYPE TRANSCRIPTIONAL REGULATOR SRLR-RELATED"/>
    <property type="match status" value="1"/>
</dbReference>
<name>A0A919PU31_9ACTN</name>
<accession>A0A919PU31</accession>
<dbReference type="SMART" id="SM01134">
    <property type="entry name" value="DeoRC"/>
    <property type="match status" value="1"/>
</dbReference>
<dbReference type="SUPFAM" id="SSF100950">
    <property type="entry name" value="NagB/RpiA/CoA transferase-like"/>
    <property type="match status" value="1"/>
</dbReference>
<dbReference type="AlphaFoldDB" id="A0A919PU31"/>
<evidence type="ECO:0000256" key="3">
    <source>
        <dbReference type="ARBA" id="ARBA00023163"/>
    </source>
</evidence>
<dbReference type="CDD" id="cd00090">
    <property type="entry name" value="HTH_ARSR"/>
    <property type="match status" value="1"/>
</dbReference>
<keyword evidence="2" id="KW-0238">DNA-binding</keyword>
<dbReference type="PROSITE" id="PS51000">
    <property type="entry name" value="HTH_DEOR_2"/>
    <property type="match status" value="1"/>
</dbReference>
<dbReference type="Proteomes" id="UP000660611">
    <property type="component" value="Unassembled WGS sequence"/>
</dbReference>
<feature type="region of interest" description="Disordered" evidence="4">
    <location>
        <begin position="55"/>
        <end position="116"/>
    </location>
</feature>
<evidence type="ECO:0000259" key="5">
    <source>
        <dbReference type="PROSITE" id="PS51000"/>
    </source>
</evidence>
<dbReference type="Pfam" id="PF08220">
    <property type="entry name" value="HTH_DeoR"/>
    <property type="match status" value="1"/>
</dbReference>
<reference evidence="6" key="1">
    <citation type="submission" date="2021-01" db="EMBL/GenBank/DDBJ databases">
        <title>Whole genome shotgun sequence of Dactylosporangium siamense NBRC 106093.</title>
        <authorList>
            <person name="Komaki H."/>
            <person name="Tamura T."/>
        </authorList>
    </citation>
    <scope>NUCLEOTIDE SEQUENCE</scope>
    <source>
        <strain evidence="6">NBRC 106093</strain>
    </source>
</reference>
<dbReference type="Pfam" id="PF00455">
    <property type="entry name" value="DeoRC"/>
    <property type="match status" value="1"/>
</dbReference>
<gene>
    <name evidence="6" type="ORF">Dsi01nite_064960</name>
</gene>
<feature type="compositionally biased region" description="Low complexity" evidence="4">
    <location>
        <begin position="70"/>
        <end position="85"/>
    </location>
</feature>
<dbReference type="RefSeq" id="WP_203850166.1">
    <property type="nucleotide sequence ID" value="NZ_BAAAVW010000003.1"/>
</dbReference>
<organism evidence="6 7">
    <name type="scientific">Dactylosporangium siamense</name>
    <dbReference type="NCBI Taxonomy" id="685454"/>
    <lineage>
        <taxon>Bacteria</taxon>
        <taxon>Bacillati</taxon>
        <taxon>Actinomycetota</taxon>
        <taxon>Actinomycetes</taxon>
        <taxon>Micromonosporales</taxon>
        <taxon>Micromonosporaceae</taxon>
        <taxon>Dactylosporangium</taxon>
    </lineage>
</organism>
<dbReference type="PANTHER" id="PTHR30363:SF44">
    <property type="entry name" value="AGA OPERON TRANSCRIPTIONAL REPRESSOR-RELATED"/>
    <property type="match status" value="1"/>
</dbReference>
<feature type="compositionally biased region" description="Gly residues" evidence="4">
    <location>
        <begin position="91"/>
        <end position="109"/>
    </location>
</feature>
<dbReference type="SUPFAM" id="SSF46785">
    <property type="entry name" value="Winged helix' DNA-binding domain"/>
    <property type="match status" value="1"/>
</dbReference>
<dbReference type="InterPro" id="IPR036388">
    <property type="entry name" value="WH-like_DNA-bd_sf"/>
</dbReference>
<evidence type="ECO:0000256" key="4">
    <source>
        <dbReference type="SAM" id="MobiDB-lite"/>
    </source>
</evidence>
<dbReference type="EMBL" id="BONQ01000105">
    <property type="protein sequence ID" value="GIG48455.1"/>
    <property type="molecule type" value="Genomic_DNA"/>
</dbReference>
<dbReference type="SMART" id="SM00420">
    <property type="entry name" value="HTH_DEOR"/>
    <property type="match status" value="1"/>
</dbReference>
<dbReference type="InterPro" id="IPR050313">
    <property type="entry name" value="Carb_Metab_HTH_regulators"/>
</dbReference>
<dbReference type="Gene3D" id="1.10.10.10">
    <property type="entry name" value="Winged helix-like DNA-binding domain superfamily/Winged helix DNA-binding domain"/>
    <property type="match status" value="1"/>
</dbReference>
<dbReference type="InterPro" id="IPR014036">
    <property type="entry name" value="DeoR-like_C"/>
</dbReference>
<keyword evidence="7" id="KW-1185">Reference proteome</keyword>
<comment type="caution">
    <text evidence="6">The sequence shown here is derived from an EMBL/GenBank/DDBJ whole genome shotgun (WGS) entry which is preliminary data.</text>
</comment>
<dbReference type="InterPro" id="IPR036390">
    <property type="entry name" value="WH_DNA-bd_sf"/>
</dbReference>
<evidence type="ECO:0000313" key="6">
    <source>
        <dbReference type="EMBL" id="GIG48455.1"/>
    </source>
</evidence>
<evidence type="ECO:0000256" key="1">
    <source>
        <dbReference type="ARBA" id="ARBA00023015"/>
    </source>
</evidence>
<keyword evidence="3" id="KW-0804">Transcription</keyword>
<dbReference type="Gene3D" id="3.40.50.1360">
    <property type="match status" value="1"/>
</dbReference>
<dbReference type="PRINTS" id="PR00037">
    <property type="entry name" value="HTHLACR"/>
</dbReference>
<dbReference type="GO" id="GO:0003700">
    <property type="term" value="F:DNA-binding transcription factor activity"/>
    <property type="evidence" value="ECO:0007669"/>
    <property type="project" value="InterPro"/>
</dbReference>
<dbReference type="PROSITE" id="PS00894">
    <property type="entry name" value="HTH_DEOR_1"/>
    <property type="match status" value="1"/>
</dbReference>
<dbReference type="InterPro" id="IPR037171">
    <property type="entry name" value="NagB/RpiA_transferase-like"/>
</dbReference>
<evidence type="ECO:0000313" key="7">
    <source>
        <dbReference type="Proteomes" id="UP000660611"/>
    </source>
</evidence>
<dbReference type="InterPro" id="IPR001034">
    <property type="entry name" value="DeoR_HTH"/>
</dbReference>
<feature type="domain" description="HTH deoR-type" evidence="5">
    <location>
        <begin position="3"/>
        <end position="58"/>
    </location>
</feature>
<dbReference type="InterPro" id="IPR011991">
    <property type="entry name" value="ArsR-like_HTH"/>
</dbReference>
<evidence type="ECO:0000256" key="2">
    <source>
        <dbReference type="ARBA" id="ARBA00023125"/>
    </source>
</evidence>
<dbReference type="InterPro" id="IPR018356">
    <property type="entry name" value="Tscrpt_reg_HTH_DeoR_CS"/>
</dbReference>
<dbReference type="GO" id="GO:0003677">
    <property type="term" value="F:DNA binding"/>
    <property type="evidence" value="ECO:0007669"/>
    <property type="project" value="UniProtKB-KW"/>
</dbReference>